<evidence type="ECO:0000313" key="8">
    <source>
        <dbReference type="EMBL" id="MDT0643498.1"/>
    </source>
</evidence>
<dbReference type="InterPro" id="IPR036396">
    <property type="entry name" value="Cyt_P450_sf"/>
</dbReference>
<keyword evidence="7" id="KW-0503">Monooxygenase</keyword>
<keyword evidence="4" id="KW-0479">Metal-binding</keyword>
<dbReference type="Gene3D" id="1.10.630.10">
    <property type="entry name" value="Cytochrome P450"/>
    <property type="match status" value="1"/>
</dbReference>
<comment type="cofactor">
    <cofactor evidence="1">
        <name>heme</name>
        <dbReference type="ChEBI" id="CHEBI:30413"/>
    </cofactor>
</comment>
<evidence type="ECO:0000256" key="2">
    <source>
        <dbReference type="ARBA" id="ARBA00010617"/>
    </source>
</evidence>
<dbReference type="Proteomes" id="UP001262889">
    <property type="component" value="Unassembled WGS sequence"/>
</dbReference>
<dbReference type="CDD" id="cd11067">
    <property type="entry name" value="CYP152"/>
    <property type="match status" value="1"/>
</dbReference>
<keyword evidence="5" id="KW-0560">Oxidoreductase</keyword>
<keyword evidence="3" id="KW-0349">Heme</keyword>
<dbReference type="RefSeq" id="WP_311535118.1">
    <property type="nucleotide sequence ID" value="NZ_JAVRHQ010000013.1"/>
</dbReference>
<evidence type="ECO:0000313" key="9">
    <source>
        <dbReference type="Proteomes" id="UP001262889"/>
    </source>
</evidence>
<dbReference type="InterPro" id="IPR001128">
    <property type="entry name" value="Cyt_P450"/>
</dbReference>
<evidence type="ECO:0000256" key="4">
    <source>
        <dbReference type="ARBA" id="ARBA00022723"/>
    </source>
</evidence>
<reference evidence="8 9" key="1">
    <citation type="submission" date="2023-09" db="EMBL/GenBank/DDBJ databases">
        <authorList>
            <person name="Rey-Velasco X."/>
        </authorList>
    </citation>
    <scope>NUCLEOTIDE SEQUENCE [LARGE SCALE GENOMIC DNA]</scope>
    <source>
        <strain evidence="8 9">F363</strain>
    </source>
</reference>
<name>A0ABU3CB65_9FLAO</name>
<keyword evidence="9" id="KW-1185">Reference proteome</keyword>
<keyword evidence="6" id="KW-0408">Iron</keyword>
<evidence type="ECO:0000256" key="5">
    <source>
        <dbReference type="ARBA" id="ARBA00023002"/>
    </source>
</evidence>
<gene>
    <name evidence="8" type="ORF">RM553_11705</name>
</gene>
<comment type="similarity">
    <text evidence="2">Belongs to the cytochrome P450 family.</text>
</comment>
<dbReference type="PANTHER" id="PTHR24286">
    <property type="entry name" value="CYTOCHROME P450 26"/>
    <property type="match status" value="1"/>
</dbReference>
<dbReference type="Pfam" id="PF00067">
    <property type="entry name" value="p450"/>
    <property type="match status" value="1"/>
</dbReference>
<dbReference type="EMBL" id="JAVRHQ010000013">
    <property type="protein sequence ID" value="MDT0643498.1"/>
    <property type="molecule type" value="Genomic_DNA"/>
</dbReference>
<comment type="caution">
    <text evidence="8">The sequence shown here is derived from an EMBL/GenBank/DDBJ whole genome shotgun (WGS) entry which is preliminary data.</text>
</comment>
<evidence type="ECO:0000256" key="1">
    <source>
        <dbReference type="ARBA" id="ARBA00001971"/>
    </source>
</evidence>
<evidence type="ECO:0000256" key="6">
    <source>
        <dbReference type="ARBA" id="ARBA00023004"/>
    </source>
</evidence>
<dbReference type="PANTHER" id="PTHR24286:SF24">
    <property type="entry name" value="LANOSTEROL 14-ALPHA DEMETHYLASE"/>
    <property type="match status" value="1"/>
</dbReference>
<dbReference type="SUPFAM" id="SSF48264">
    <property type="entry name" value="Cytochrome P450"/>
    <property type="match status" value="1"/>
</dbReference>
<organism evidence="8 9">
    <name type="scientific">Autumnicola tepida</name>
    <dbReference type="NCBI Taxonomy" id="3075595"/>
    <lineage>
        <taxon>Bacteria</taxon>
        <taxon>Pseudomonadati</taxon>
        <taxon>Bacteroidota</taxon>
        <taxon>Flavobacteriia</taxon>
        <taxon>Flavobacteriales</taxon>
        <taxon>Flavobacteriaceae</taxon>
        <taxon>Autumnicola</taxon>
    </lineage>
</organism>
<accession>A0ABU3CB65</accession>
<sequence length="404" mass="47250">MDSTLGILREGYPFFQKKFEKQNTDVLKTRLLLRKTLVVRGEEGAEIFYDQQKFKREGATPSRFKKTLFGKKGVQGLDGKEHVVRKKLFMQCMSRDSISSLQHHFEVLWRMQIPEWRTKEEIVLFDEVEKILTQAGCQWVGVPLPEKDIRLRTNQLSELIDSSGGVGLRHYKGRRARKKAEKWIEALVDKIRKENKQNPEEASILGKFSLHRDLNGKLLDKKIVAVEILNLIRPIVAIARYIVFSAMALHEHPQYYKRLRGKHENLDLYFVQEVRRFYPFFPFVAAMVKEKFSWNGVSFKKGRRVLLDLYATNHDERNWTNAGIFYPERFADWDGSAFNFIPQGGGDHNHNHRCAGEWITINITRAAINLLVKEMDYEVPKQDLQIKMSRIPAIPGSRFRMNIQ</sequence>
<evidence type="ECO:0000256" key="7">
    <source>
        <dbReference type="ARBA" id="ARBA00023033"/>
    </source>
</evidence>
<evidence type="ECO:0000256" key="3">
    <source>
        <dbReference type="ARBA" id="ARBA00022617"/>
    </source>
</evidence>
<protein>
    <submittedName>
        <fullName evidence="8">Cytochrome P450</fullName>
    </submittedName>
</protein>
<proteinExistence type="inferred from homology"/>